<comment type="subcellular location">
    <subcellularLocation>
        <location evidence="2">Membrane</location>
    </subcellularLocation>
</comment>
<dbReference type="eggNOG" id="COG0515">
    <property type="taxonomic scope" value="Bacteria"/>
</dbReference>
<evidence type="ECO:0000259" key="16">
    <source>
        <dbReference type="PROSITE" id="PS50011"/>
    </source>
</evidence>
<evidence type="ECO:0000256" key="4">
    <source>
        <dbReference type="ARBA" id="ARBA00012438"/>
    </source>
</evidence>
<dbReference type="CDD" id="cd16922">
    <property type="entry name" value="HATPase_EvgS-ArcB-TorS-like"/>
    <property type="match status" value="1"/>
</dbReference>
<dbReference type="EMBL" id="CP002198">
    <property type="protein sequence ID" value="ADN15572.1"/>
    <property type="molecule type" value="Genomic_DNA"/>
</dbReference>
<dbReference type="InterPro" id="IPR036097">
    <property type="entry name" value="HisK_dim/P_sf"/>
</dbReference>
<keyword evidence="12" id="KW-0131">Cell cycle</keyword>
<dbReference type="Proteomes" id="UP000008206">
    <property type="component" value="Chromosome"/>
</dbReference>
<evidence type="ECO:0000256" key="1">
    <source>
        <dbReference type="ARBA" id="ARBA00000085"/>
    </source>
</evidence>
<evidence type="ECO:0000256" key="5">
    <source>
        <dbReference type="ARBA" id="ARBA00022553"/>
    </source>
</evidence>
<dbReference type="InterPro" id="IPR003594">
    <property type="entry name" value="HATPase_dom"/>
</dbReference>
<evidence type="ECO:0000256" key="8">
    <source>
        <dbReference type="ARBA" id="ARBA00022777"/>
    </source>
</evidence>
<dbReference type="Gene3D" id="3.40.50.2300">
    <property type="match status" value="1"/>
</dbReference>
<dbReference type="CDD" id="cd14014">
    <property type="entry name" value="STKc_PknB_like"/>
    <property type="match status" value="1"/>
</dbReference>
<keyword evidence="11" id="KW-0472">Membrane</keyword>
<dbReference type="SUPFAM" id="SSF56112">
    <property type="entry name" value="Protein kinase-like (PK-like)"/>
    <property type="match status" value="1"/>
</dbReference>
<evidence type="ECO:0000256" key="11">
    <source>
        <dbReference type="ARBA" id="ARBA00023136"/>
    </source>
</evidence>
<feature type="modified residue" description="4-aspartylphosphate" evidence="14">
    <location>
        <position position="1844"/>
    </location>
</feature>
<evidence type="ECO:0000256" key="12">
    <source>
        <dbReference type="ARBA" id="ARBA00023306"/>
    </source>
</evidence>
<dbReference type="InterPro" id="IPR011009">
    <property type="entry name" value="Kinase-like_dom_sf"/>
</dbReference>
<name>E0UG71_GLOV7</name>
<sequence length="2003" mass="226330">MSITIAGYQFLETLYDGSTTQIARGIRESDAAPVIIKTLKVEYPTLEQLSRLRYEYQTLTRLDLEGIVKPLALLSYHNGLALIFSDFAGEPLKKLINPSSLDLNIFLEIALQLSSIVGQLHENNIIHKDLKPDYILVRNAFGPPVNLKTLEVKIIDFSIASCLWRETQTNNNPNLLEGTLPYMSPEQTGRMNRSIDYRTDFYSLGVTFYEMLTGQLPFQALDPLELIHCHIAKAPVPLDQIKNIPSSLSDIVIKLLAKTAEERYQSAWGLKADLEKCANQWQKRGKIEPFLVGQLDQSSQFVLPQKLYGREKEITLLMDVFKRVSLGATELMLVSGYSGIGKSSLVQEIHKPIIEARGYFISAKFDQFKRNIPYGSLIQAFQELTRQLLTESAEQLAAWKTQFKKALGSNGQVIIDVIPEVELIMGTQPPVPELVSPEAQYRFNRVFYQFINLFLQSNSPIVLFLDDLQWADSDSLKLIKLLMCDADSQYLLLIGAYRDNEVNPTHPLMLMLEKVESLGVKVNNIVLEPLKLDEVNKLVSDTVHCNPLKTQALAKLLLKKTAGNPFFLTQLLKSLYEEKLLKFNFSQGYWQWNIDQLKEIQITDNVVELMTNQIQKLSPKTENILKLAACIGNKFTLDILSIVNEKSPSETASDLWESLQAGLIVPLSEAYKIPLVIDFQNPVFLPVEPLKVSYKFLHDRVQQAAYSLIPDAHKKETHLKIGQLLRKNTSFEEQKENIFTLVNQLNYGRELLCLDSEKYDLAQLNLIAGQKAKIATAYEFAMNYFNLGLSLLTQESWQQQYELTLTLHQEAAETAFLSGDFEQMKQLTQEVLEQAKTLLDRVKIYQIHIKACEIQRKLLKAVKLGLQVLEMLDIKLSSSPSLEDIQQAVKETTANLAEKTREDLINLPLMTDSNKLAALGIIACLIPAAFQSAPELFILMMCQEVNLSIKYGNAKFSASGFADYGVFLSGVVQDLEGGYKFGQLALDLLLKLDAREVKSQTLFKVATFTIHWKYHLKETLGLLDDAYSSGLENGDLAHAGYAASHKCQYLYWIGLDLKSLESEMATYSKAIAQIHQETALKWHQTFHQAVLNLSGGVENPCILRGEVYNETELLPLHIQANERTLIHYVYLNKLILCYLFADFNSAVENAAKAQEFLDGGIGLINVPLFYFYDSLAQLAIYPSVPSSQQETLLTSVNQNQQKMKKWADSAPMNFQHKYELVEAEKARVLGEYRQAMEYYDSTIAAAKEQEYLQEEALANELAAAFYFQRGRENLARDYLTQSYYLYLQWGAMSKINHLEEKYSHIFAKKGQDLQPFIAPITDNPIMLDLATVMKAAQALSSEIFLDSLLKKLMQILLENAGARRGFLILEKAGKFFIEAAGSVESNEIEVQQSLPVETSQKLPLSLINYVAQTRKNIVLNDASQEGVFTKDGYIINQQPKSVLCIPIVHHAKLIGILYLENNLTPGAFTPQRVEVLKLLSSQAAISLENARLYRDLASANAKLQASHQQLEAKVKERTQQLEEKNLQLEQEVRERQRAEEIAEAANRAKSEFLANMSHELRTPLNGILGYAQICKKDKNLNEQQKNRIEIIHQCGEHLLTLINDILDISKIEARKMELCPTDFYFGDFLRGILEICQIKAEQKGISLIFQPLSSLPKIVQVDEKRLRQILINLLNNAVKFTEKGSITFKVSYQKGKVNFQVEDTGIGIAPNQLEEIFLPFQQVGEYSRKTEGTGLGLSISRQLAQMMGGTITVKSSLGKGSIFSLDLDLPEITLLTELSSVSEVNIIGFKGSKQKVLIVDDKGTNRSVLENLLKPLGFNVKEAKDGLEALKCALEFEPDIILMDLVMPNLDGFEATRQLRMLPQLKEVVVIATSASVFNFDQQQSLKVGCNDFIPKPIRESELLEKLRKHLGLEWIYESNKAIREQTQERVLPIALSSNLCIPPAQEIATLLDLAKRGDLRGIIQHATQLEQNNSQWQPFTSYLCQLAKEFKGKQIREFLKQF</sequence>
<keyword evidence="15" id="KW-0175">Coiled coil</keyword>
<reference evidence="20" key="1">
    <citation type="journal article" date="2011" name="MBio">
        <title>Novel metabolic attributes of the genus Cyanothece, comprising a group of unicellular nitrogen-fixing Cyanobacteria.</title>
        <authorList>
            <person name="Bandyopadhyay A."/>
            <person name="Elvitigala T."/>
            <person name="Welsh E."/>
            <person name="Stockel J."/>
            <person name="Liberton M."/>
            <person name="Min H."/>
            <person name="Sherman L.A."/>
            <person name="Pakrasi H.B."/>
        </authorList>
    </citation>
    <scope>NUCLEOTIDE SEQUENCE [LARGE SCALE GENOMIC DNA]</scope>
    <source>
        <strain evidence="20">PCC 7822</strain>
    </source>
</reference>
<comment type="catalytic activity">
    <reaction evidence="1">
        <text>ATP + protein L-histidine = ADP + protein N-phospho-L-histidine.</text>
        <dbReference type="EC" id="2.7.13.3"/>
    </reaction>
</comment>
<dbReference type="SMART" id="SM00065">
    <property type="entry name" value="GAF"/>
    <property type="match status" value="1"/>
</dbReference>
<dbReference type="Gene3D" id="1.10.510.10">
    <property type="entry name" value="Transferase(Phosphotransferase) domain 1"/>
    <property type="match status" value="1"/>
</dbReference>
<dbReference type="PANTHER" id="PTHR43642:SF1">
    <property type="entry name" value="HYBRID SIGNAL TRANSDUCTION HISTIDINE KINASE G"/>
    <property type="match status" value="1"/>
</dbReference>
<dbReference type="InterPro" id="IPR041664">
    <property type="entry name" value="AAA_16"/>
</dbReference>
<evidence type="ECO:0000256" key="10">
    <source>
        <dbReference type="ARBA" id="ARBA00023012"/>
    </source>
</evidence>
<keyword evidence="7" id="KW-0547">Nucleotide-binding</keyword>
<dbReference type="CDD" id="cd17546">
    <property type="entry name" value="REC_hyHK_CKI1_RcsC-like"/>
    <property type="match status" value="1"/>
</dbReference>
<dbReference type="Pfam" id="PF00069">
    <property type="entry name" value="Pkinase"/>
    <property type="match status" value="1"/>
</dbReference>
<feature type="domain" description="Response regulatory" evidence="18">
    <location>
        <begin position="1795"/>
        <end position="1911"/>
    </location>
</feature>
<dbReference type="PANTHER" id="PTHR43642">
    <property type="entry name" value="HYBRID SIGNAL TRANSDUCTION HISTIDINE KINASE G"/>
    <property type="match status" value="1"/>
</dbReference>
<dbReference type="RefSeq" id="WP_013323641.1">
    <property type="nucleotide sequence ID" value="NC_014501.1"/>
</dbReference>
<dbReference type="Pfam" id="PF02518">
    <property type="entry name" value="HATPase_c"/>
    <property type="match status" value="1"/>
</dbReference>
<evidence type="ECO:0000313" key="19">
    <source>
        <dbReference type="EMBL" id="ADN15572.1"/>
    </source>
</evidence>
<keyword evidence="20" id="KW-1185">Reference proteome</keyword>
<evidence type="ECO:0000256" key="13">
    <source>
        <dbReference type="ARBA" id="ARBA00074306"/>
    </source>
</evidence>
<dbReference type="Pfam" id="PF01590">
    <property type="entry name" value="GAF"/>
    <property type="match status" value="1"/>
</dbReference>
<dbReference type="CDD" id="cd00082">
    <property type="entry name" value="HisKA"/>
    <property type="match status" value="1"/>
</dbReference>
<dbReference type="SMART" id="SM00387">
    <property type="entry name" value="HATPase_c"/>
    <property type="match status" value="1"/>
</dbReference>
<dbReference type="InterPro" id="IPR027417">
    <property type="entry name" value="P-loop_NTPase"/>
</dbReference>
<keyword evidence="9 19" id="KW-0067">ATP-binding</keyword>
<dbReference type="Gene3D" id="1.10.287.130">
    <property type="match status" value="1"/>
</dbReference>
<proteinExistence type="inferred from homology"/>
<evidence type="ECO:0000259" key="17">
    <source>
        <dbReference type="PROSITE" id="PS50109"/>
    </source>
</evidence>
<evidence type="ECO:0000256" key="6">
    <source>
        <dbReference type="ARBA" id="ARBA00022679"/>
    </source>
</evidence>
<dbReference type="SMART" id="SM00388">
    <property type="entry name" value="HisKA"/>
    <property type="match status" value="1"/>
</dbReference>
<dbReference type="InterPro" id="IPR001789">
    <property type="entry name" value="Sig_transdc_resp-reg_receiver"/>
</dbReference>
<dbReference type="EC" id="2.7.13.3" evidence="4"/>
<evidence type="ECO:0000256" key="2">
    <source>
        <dbReference type="ARBA" id="ARBA00004370"/>
    </source>
</evidence>
<dbReference type="GO" id="GO:0005524">
    <property type="term" value="F:ATP binding"/>
    <property type="evidence" value="ECO:0007669"/>
    <property type="project" value="UniProtKB-KW"/>
</dbReference>
<feature type="coiled-coil region" evidence="15">
    <location>
        <begin position="1493"/>
        <end position="1548"/>
    </location>
</feature>
<dbReference type="PROSITE" id="PS50011">
    <property type="entry name" value="PROTEIN_KINASE_DOM"/>
    <property type="match status" value="1"/>
</dbReference>
<evidence type="ECO:0000256" key="3">
    <source>
        <dbReference type="ARBA" id="ARBA00006402"/>
    </source>
</evidence>
<evidence type="ECO:0000256" key="7">
    <source>
        <dbReference type="ARBA" id="ARBA00022741"/>
    </source>
</evidence>
<dbReference type="STRING" id="497965.Cyan7822_3634"/>
<dbReference type="KEGG" id="cyj:Cyan7822_3634"/>
<dbReference type="FunFam" id="1.10.287.130:FF:000038">
    <property type="entry name" value="Sensory transduction histidine kinase"/>
    <property type="match status" value="1"/>
</dbReference>
<gene>
    <name evidence="19" type="ordered locus">Cyan7822_3634</name>
</gene>
<keyword evidence="10" id="KW-0902">Two-component regulatory system</keyword>
<dbReference type="OrthoDB" id="9801841at2"/>
<keyword evidence="5 14" id="KW-0597">Phosphoprotein</keyword>
<evidence type="ECO:0000256" key="9">
    <source>
        <dbReference type="ARBA" id="ARBA00022840"/>
    </source>
</evidence>
<evidence type="ECO:0000259" key="18">
    <source>
        <dbReference type="PROSITE" id="PS50110"/>
    </source>
</evidence>
<dbReference type="GO" id="GO:0000155">
    <property type="term" value="F:phosphorelay sensor kinase activity"/>
    <property type="evidence" value="ECO:0007669"/>
    <property type="project" value="InterPro"/>
</dbReference>
<dbReference type="Gene3D" id="3.30.450.40">
    <property type="match status" value="1"/>
</dbReference>
<dbReference type="SUPFAM" id="SSF55874">
    <property type="entry name" value="ATPase domain of HSP90 chaperone/DNA topoisomerase II/histidine kinase"/>
    <property type="match status" value="1"/>
</dbReference>
<dbReference type="SUPFAM" id="SSF47384">
    <property type="entry name" value="Homodimeric domain of signal transducing histidine kinase"/>
    <property type="match status" value="1"/>
</dbReference>
<dbReference type="SUPFAM" id="SSF52172">
    <property type="entry name" value="CheY-like"/>
    <property type="match status" value="1"/>
</dbReference>
<dbReference type="InterPro" id="IPR029016">
    <property type="entry name" value="GAF-like_dom_sf"/>
</dbReference>
<evidence type="ECO:0000256" key="14">
    <source>
        <dbReference type="PROSITE-ProRule" id="PRU00169"/>
    </source>
</evidence>
<feature type="domain" description="Protein kinase" evidence="16">
    <location>
        <begin position="8"/>
        <end position="291"/>
    </location>
</feature>
<dbReference type="SUPFAM" id="SSF55781">
    <property type="entry name" value="GAF domain-like"/>
    <property type="match status" value="1"/>
</dbReference>
<dbReference type="eggNOG" id="COG3706">
    <property type="taxonomic scope" value="Bacteria"/>
</dbReference>
<dbReference type="InterPro" id="IPR003018">
    <property type="entry name" value="GAF"/>
</dbReference>
<dbReference type="Pfam" id="PF13191">
    <property type="entry name" value="AAA_16"/>
    <property type="match status" value="1"/>
</dbReference>
<keyword evidence="8" id="KW-0418">Kinase</keyword>
<dbReference type="Pfam" id="PF00512">
    <property type="entry name" value="HisKA"/>
    <property type="match status" value="1"/>
</dbReference>
<evidence type="ECO:0000256" key="15">
    <source>
        <dbReference type="SAM" id="Coils"/>
    </source>
</evidence>
<dbReference type="GO" id="GO:0016020">
    <property type="term" value="C:membrane"/>
    <property type="evidence" value="ECO:0007669"/>
    <property type="project" value="UniProtKB-SubCell"/>
</dbReference>
<comment type="similarity">
    <text evidence="3">In the N-terminal section; belongs to the phytochrome family.</text>
</comment>
<organism evidence="19 20">
    <name type="scientific">Gloeothece verrucosa (strain PCC 7822)</name>
    <name type="common">Cyanothece sp. (strain PCC 7822)</name>
    <dbReference type="NCBI Taxonomy" id="497965"/>
    <lineage>
        <taxon>Bacteria</taxon>
        <taxon>Bacillati</taxon>
        <taxon>Cyanobacteriota</taxon>
        <taxon>Cyanophyceae</taxon>
        <taxon>Oscillatoriophycideae</taxon>
        <taxon>Chroococcales</taxon>
        <taxon>Aphanothecaceae</taxon>
        <taxon>Gloeothece</taxon>
        <taxon>Gloeothece verrucosa</taxon>
    </lineage>
</organism>
<dbReference type="InterPro" id="IPR053159">
    <property type="entry name" value="Hybrid_Histidine_Kinase"/>
</dbReference>
<dbReference type="Gene3D" id="3.40.50.300">
    <property type="entry name" value="P-loop containing nucleotide triphosphate hydrolases"/>
    <property type="match status" value="1"/>
</dbReference>
<dbReference type="FunFam" id="3.30.565.10:FF:000010">
    <property type="entry name" value="Sensor histidine kinase RcsC"/>
    <property type="match status" value="1"/>
</dbReference>
<dbReference type="InterPro" id="IPR036890">
    <property type="entry name" value="HATPase_C_sf"/>
</dbReference>
<dbReference type="SMART" id="SM00448">
    <property type="entry name" value="REC"/>
    <property type="match status" value="1"/>
</dbReference>
<dbReference type="InterPro" id="IPR004358">
    <property type="entry name" value="Sig_transdc_His_kin-like_C"/>
</dbReference>
<dbReference type="eggNOG" id="COG3899">
    <property type="taxonomic scope" value="Bacteria"/>
</dbReference>
<accession>E0UG71</accession>
<dbReference type="Pfam" id="PF00072">
    <property type="entry name" value="Response_reg"/>
    <property type="match status" value="1"/>
</dbReference>
<dbReference type="PROSITE" id="PS50109">
    <property type="entry name" value="HIS_KIN"/>
    <property type="match status" value="1"/>
</dbReference>
<keyword evidence="6" id="KW-0808">Transferase</keyword>
<feature type="domain" description="Histidine kinase" evidence="17">
    <location>
        <begin position="1555"/>
        <end position="1771"/>
    </location>
</feature>
<dbReference type="SUPFAM" id="SSF52540">
    <property type="entry name" value="P-loop containing nucleoside triphosphate hydrolases"/>
    <property type="match status" value="1"/>
</dbReference>
<dbReference type="eggNOG" id="COG2205">
    <property type="taxonomic scope" value="Bacteria"/>
</dbReference>
<dbReference type="InterPro" id="IPR005467">
    <property type="entry name" value="His_kinase_dom"/>
</dbReference>
<dbReference type="Gene3D" id="3.30.565.10">
    <property type="entry name" value="Histidine kinase-like ATPase, C-terminal domain"/>
    <property type="match status" value="1"/>
</dbReference>
<dbReference type="PRINTS" id="PR00344">
    <property type="entry name" value="BCTRLSENSOR"/>
</dbReference>
<dbReference type="PROSITE" id="PS50110">
    <property type="entry name" value="RESPONSE_REGULATORY"/>
    <property type="match status" value="1"/>
</dbReference>
<evidence type="ECO:0000313" key="20">
    <source>
        <dbReference type="Proteomes" id="UP000008206"/>
    </source>
</evidence>
<dbReference type="InterPro" id="IPR011006">
    <property type="entry name" value="CheY-like_superfamily"/>
</dbReference>
<protein>
    <recommendedName>
        <fullName evidence="13">Circadian input-output histidine kinase CikA</fullName>
        <ecNumber evidence="4">2.7.13.3</ecNumber>
    </recommendedName>
</protein>
<dbReference type="InterPro" id="IPR003661">
    <property type="entry name" value="HisK_dim/P_dom"/>
</dbReference>
<dbReference type="HOGENOM" id="CLU_000445_34_2_3"/>
<dbReference type="InterPro" id="IPR000719">
    <property type="entry name" value="Prot_kinase_dom"/>
</dbReference>